<reference evidence="1" key="1">
    <citation type="journal article" date="2021" name="Proc. Natl. Acad. Sci. U.S.A.">
        <title>A Catalog of Tens of Thousands of Viruses from Human Metagenomes Reveals Hidden Associations with Chronic Diseases.</title>
        <authorList>
            <person name="Tisza M.J."/>
            <person name="Buck C.B."/>
        </authorList>
    </citation>
    <scope>NUCLEOTIDE SEQUENCE</scope>
    <source>
        <strain evidence="1">CtiuS14</strain>
    </source>
</reference>
<evidence type="ECO:0000313" key="1">
    <source>
        <dbReference type="EMBL" id="DAD71126.1"/>
    </source>
</evidence>
<name>A0A8S5LME8_9CAUD</name>
<dbReference type="EMBL" id="BK015876">
    <property type="protein sequence ID" value="DAD71126.1"/>
    <property type="molecule type" value="Genomic_DNA"/>
</dbReference>
<accession>A0A8S5LME8</accession>
<protein>
    <submittedName>
        <fullName evidence="1">Uncharacterized protein</fullName>
    </submittedName>
</protein>
<proteinExistence type="predicted"/>
<organism evidence="1">
    <name type="scientific">Podoviridae sp. ctiuS14</name>
    <dbReference type="NCBI Taxonomy" id="2827620"/>
    <lineage>
        <taxon>Viruses</taxon>
        <taxon>Duplodnaviria</taxon>
        <taxon>Heunggongvirae</taxon>
        <taxon>Uroviricota</taxon>
        <taxon>Caudoviricetes</taxon>
    </lineage>
</organism>
<sequence length="31" mass="3499">MSYRHFTMTGETCGTTSIINTISVRPKLHCI</sequence>